<dbReference type="OrthoDB" id="6083617at2759"/>
<dbReference type="PANTHER" id="PTHR14948:SF44">
    <property type="entry name" value="PROLINE-RICH TRANSMEMBRANE PROTEIN 1-LIKE"/>
    <property type="match status" value="1"/>
</dbReference>
<keyword evidence="9" id="KW-1185">Reference proteome</keyword>
<dbReference type="PANTHER" id="PTHR14948">
    <property type="entry name" value="NG5"/>
    <property type="match status" value="1"/>
</dbReference>
<name>A0A7M7PBR4_STRPU</name>
<protein>
    <submittedName>
        <fullName evidence="8">Uncharacterized protein</fullName>
    </submittedName>
</protein>
<dbReference type="KEGG" id="spu:115927279"/>
<reference evidence="8" key="2">
    <citation type="submission" date="2021-01" db="UniProtKB">
        <authorList>
            <consortium name="EnsemblMetazoa"/>
        </authorList>
    </citation>
    <scope>IDENTIFICATION</scope>
</reference>
<organism evidence="8 9">
    <name type="scientific">Strongylocentrotus purpuratus</name>
    <name type="common">Purple sea urchin</name>
    <dbReference type="NCBI Taxonomy" id="7668"/>
    <lineage>
        <taxon>Eukaryota</taxon>
        <taxon>Metazoa</taxon>
        <taxon>Echinodermata</taxon>
        <taxon>Eleutherozoa</taxon>
        <taxon>Echinozoa</taxon>
        <taxon>Echinoidea</taxon>
        <taxon>Euechinoidea</taxon>
        <taxon>Echinacea</taxon>
        <taxon>Camarodonta</taxon>
        <taxon>Echinidea</taxon>
        <taxon>Strongylocentrotidae</taxon>
        <taxon>Strongylocentrotus</taxon>
    </lineage>
</organism>
<evidence type="ECO:0000256" key="3">
    <source>
        <dbReference type="ARBA" id="ARBA00022692"/>
    </source>
</evidence>
<feature type="region of interest" description="Disordered" evidence="6">
    <location>
        <begin position="1"/>
        <end position="47"/>
    </location>
</feature>
<reference evidence="9" key="1">
    <citation type="submission" date="2015-02" db="EMBL/GenBank/DDBJ databases">
        <title>Genome sequencing for Strongylocentrotus purpuratus.</title>
        <authorList>
            <person name="Murali S."/>
            <person name="Liu Y."/>
            <person name="Vee V."/>
            <person name="English A."/>
            <person name="Wang M."/>
            <person name="Skinner E."/>
            <person name="Han Y."/>
            <person name="Muzny D.M."/>
            <person name="Worley K.C."/>
            <person name="Gibbs R.A."/>
        </authorList>
    </citation>
    <scope>NUCLEOTIDE SEQUENCE</scope>
</reference>
<dbReference type="InterPro" id="IPR051423">
    <property type="entry name" value="CD225/Dispanin"/>
</dbReference>
<evidence type="ECO:0000313" key="8">
    <source>
        <dbReference type="EnsemblMetazoa" id="XP_030848860"/>
    </source>
</evidence>
<keyword evidence="5 7" id="KW-0472">Membrane</keyword>
<proteinExistence type="inferred from homology"/>
<comment type="similarity">
    <text evidence="2">Belongs to the CD225/Dispanin family.</text>
</comment>
<evidence type="ECO:0000256" key="7">
    <source>
        <dbReference type="SAM" id="Phobius"/>
    </source>
</evidence>
<feature type="compositionally biased region" description="Pro residues" evidence="6">
    <location>
        <begin position="16"/>
        <end position="39"/>
    </location>
</feature>
<dbReference type="EnsemblMetazoa" id="XM_030993000">
    <property type="protein sequence ID" value="XP_030848860"/>
    <property type="gene ID" value="LOC115927279"/>
</dbReference>
<evidence type="ECO:0000256" key="4">
    <source>
        <dbReference type="ARBA" id="ARBA00022989"/>
    </source>
</evidence>
<dbReference type="RefSeq" id="XP_030848860.1">
    <property type="nucleotide sequence ID" value="XM_030993000.1"/>
</dbReference>
<sequence length="171" mass="18553">MSAPYPDKAQEAVYPPQQPAGYPPQQNPGYPPQQNPGYPPQQQGYPAQGQAQYTGQTVVVGAAPQTTMIVRQSQPQPNDYLAFAIFVTICCCLPFGIVGIVKSMDVRNRYTSGDYAGAEEASRSAKNWSLAGLITGIVLEVLGVILIIVYYVVIISYYTAAVNDAFDNYGY</sequence>
<comment type="subcellular location">
    <subcellularLocation>
        <location evidence="1">Membrane</location>
    </subcellularLocation>
</comment>
<feature type="transmembrane region" description="Helical" evidence="7">
    <location>
        <begin position="130"/>
        <end position="158"/>
    </location>
</feature>
<dbReference type="InterPro" id="IPR007593">
    <property type="entry name" value="CD225/Dispanin_fam"/>
</dbReference>
<evidence type="ECO:0000256" key="1">
    <source>
        <dbReference type="ARBA" id="ARBA00004370"/>
    </source>
</evidence>
<evidence type="ECO:0000256" key="6">
    <source>
        <dbReference type="SAM" id="MobiDB-lite"/>
    </source>
</evidence>
<evidence type="ECO:0000256" key="2">
    <source>
        <dbReference type="ARBA" id="ARBA00006843"/>
    </source>
</evidence>
<dbReference type="Proteomes" id="UP000007110">
    <property type="component" value="Unassembled WGS sequence"/>
</dbReference>
<dbReference type="InParanoid" id="A0A7M7PBR4"/>
<feature type="transmembrane region" description="Helical" evidence="7">
    <location>
        <begin position="80"/>
        <end position="101"/>
    </location>
</feature>
<dbReference type="Pfam" id="PF04505">
    <property type="entry name" value="CD225"/>
    <property type="match status" value="1"/>
</dbReference>
<dbReference type="FunCoup" id="A0A7M7PBR4">
    <property type="interactions" value="8"/>
</dbReference>
<dbReference type="AlphaFoldDB" id="A0A7M7PBR4"/>
<evidence type="ECO:0000313" key="9">
    <source>
        <dbReference type="Proteomes" id="UP000007110"/>
    </source>
</evidence>
<dbReference type="GO" id="GO:0016020">
    <property type="term" value="C:membrane"/>
    <property type="evidence" value="ECO:0000318"/>
    <property type="project" value="GO_Central"/>
</dbReference>
<keyword evidence="4 7" id="KW-1133">Transmembrane helix</keyword>
<evidence type="ECO:0000256" key="5">
    <source>
        <dbReference type="ARBA" id="ARBA00023136"/>
    </source>
</evidence>
<dbReference type="GeneID" id="115927279"/>
<keyword evidence="3 7" id="KW-0812">Transmembrane</keyword>
<accession>A0A7M7PBR4</accession>